<dbReference type="Proteomes" id="UP000327044">
    <property type="component" value="Unassembled WGS sequence"/>
</dbReference>
<comment type="caution">
    <text evidence="2">The sequence shown here is derived from an EMBL/GenBank/DDBJ whole genome shotgun (WGS) entry which is preliminary data.</text>
</comment>
<dbReference type="InParanoid" id="A0A5N4B157"/>
<feature type="domain" description="Mutator-like transposase" evidence="1">
    <location>
        <begin position="25"/>
        <end position="77"/>
    </location>
</feature>
<dbReference type="InterPro" id="IPR049012">
    <property type="entry name" value="Mutator_transp_dom"/>
</dbReference>
<protein>
    <recommendedName>
        <fullName evidence="1">Mutator-like transposase domain-containing protein</fullName>
    </recommendedName>
</protein>
<dbReference type="EMBL" id="VVIM01000001">
    <property type="protein sequence ID" value="KAB0803296.1"/>
    <property type="molecule type" value="Genomic_DNA"/>
</dbReference>
<proteinExistence type="predicted"/>
<gene>
    <name evidence="2" type="ORF">PPYR_00266</name>
</gene>
<sequence length="97" mass="10955">MKLKINYQRLVARSLGWQLSLYEYAGKREKTNAVDCGNVCKDGTPWITVYDGSWSKRSYGTNFNALSGMVKLKEAMEAYVGIIGKHTGELLYIAIRN</sequence>
<evidence type="ECO:0000313" key="3">
    <source>
        <dbReference type="Proteomes" id="UP000327044"/>
    </source>
</evidence>
<dbReference type="Pfam" id="PF20700">
    <property type="entry name" value="Mutator"/>
    <property type="match status" value="1"/>
</dbReference>
<dbReference type="AlphaFoldDB" id="A0A5N4B157"/>
<reference evidence="2 3" key="1">
    <citation type="journal article" date="2018" name="Elife">
        <title>Firefly genomes illuminate parallel origins of bioluminescence in beetles.</title>
        <authorList>
            <person name="Fallon T.R."/>
            <person name="Lower S.E."/>
            <person name="Chang C.H."/>
            <person name="Bessho-Uehara M."/>
            <person name="Martin G.J."/>
            <person name="Bewick A.J."/>
            <person name="Behringer M."/>
            <person name="Debat H.J."/>
            <person name="Wong I."/>
            <person name="Day J.C."/>
            <person name="Suvorov A."/>
            <person name="Silva C.J."/>
            <person name="Stanger-Hall K.F."/>
            <person name="Hall D.W."/>
            <person name="Schmitz R.J."/>
            <person name="Nelson D.R."/>
            <person name="Lewis S.M."/>
            <person name="Shigenobu S."/>
            <person name="Bybee S.M."/>
            <person name="Larracuente A.M."/>
            <person name="Oba Y."/>
            <person name="Weng J.K."/>
        </authorList>
    </citation>
    <scope>NUCLEOTIDE SEQUENCE [LARGE SCALE GENOMIC DNA]</scope>
    <source>
        <strain evidence="2">1611_PpyrPB1</strain>
        <tissue evidence="2">Whole body</tissue>
    </source>
</reference>
<organism evidence="2 3">
    <name type="scientific">Photinus pyralis</name>
    <name type="common">Common eastern firefly</name>
    <name type="synonym">Lampyris pyralis</name>
    <dbReference type="NCBI Taxonomy" id="7054"/>
    <lineage>
        <taxon>Eukaryota</taxon>
        <taxon>Metazoa</taxon>
        <taxon>Ecdysozoa</taxon>
        <taxon>Arthropoda</taxon>
        <taxon>Hexapoda</taxon>
        <taxon>Insecta</taxon>
        <taxon>Pterygota</taxon>
        <taxon>Neoptera</taxon>
        <taxon>Endopterygota</taxon>
        <taxon>Coleoptera</taxon>
        <taxon>Polyphaga</taxon>
        <taxon>Elateriformia</taxon>
        <taxon>Elateroidea</taxon>
        <taxon>Lampyridae</taxon>
        <taxon>Lampyrinae</taxon>
        <taxon>Photinus</taxon>
    </lineage>
</organism>
<keyword evidence="3" id="KW-1185">Reference proteome</keyword>
<evidence type="ECO:0000259" key="1">
    <source>
        <dbReference type="Pfam" id="PF20700"/>
    </source>
</evidence>
<accession>A0A5N4B157</accession>
<name>A0A5N4B157_PHOPY</name>
<evidence type="ECO:0000313" key="2">
    <source>
        <dbReference type="EMBL" id="KAB0803296.1"/>
    </source>
</evidence>